<feature type="signal peptide" evidence="1">
    <location>
        <begin position="1"/>
        <end position="24"/>
    </location>
</feature>
<dbReference type="KEGG" id="peh:Spb1_27750"/>
<evidence type="ECO:0000313" key="2">
    <source>
        <dbReference type="EMBL" id="QDV30840.1"/>
    </source>
</evidence>
<name>A0A518GQG7_9PLAN</name>
<reference evidence="2 3" key="1">
    <citation type="submission" date="2019-02" db="EMBL/GenBank/DDBJ databases">
        <title>Deep-cultivation of Planctomycetes and their phenomic and genomic characterization uncovers novel biology.</title>
        <authorList>
            <person name="Wiegand S."/>
            <person name="Jogler M."/>
            <person name="Boedeker C."/>
            <person name="Pinto D."/>
            <person name="Vollmers J."/>
            <person name="Rivas-Marin E."/>
            <person name="Kohn T."/>
            <person name="Peeters S.H."/>
            <person name="Heuer A."/>
            <person name="Rast P."/>
            <person name="Oberbeckmann S."/>
            <person name="Bunk B."/>
            <person name="Jeske O."/>
            <person name="Meyerdierks A."/>
            <person name="Storesund J.E."/>
            <person name="Kallscheuer N."/>
            <person name="Luecker S."/>
            <person name="Lage O.M."/>
            <person name="Pohl T."/>
            <person name="Merkel B.J."/>
            <person name="Hornburger P."/>
            <person name="Mueller R.-W."/>
            <person name="Bruemmer F."/>
            <person name="Labrenz M."/>
            <person name="Spormann A.M."/>
            <person name="Op den Camp H."/>
            <person name="Overmann J."/>
            <person name="Amann R."/>
            <person name="Jetten M.S.M."/>
            <person name="Mascher T."/>
            <person name="Medema M.H."/>
            <person name="Devos D.P."/>
            <person name="Kaster A.-K."/>
            <person name="Ovreas L."/>
            <person name="Rohde M."/>
            <person name="Galperin M.Y."/>
            <person name="Jogler C."/>
        </authorList>
    </citation>
    <scope>NUCLEOTIDE SEQUENCE [LARGE SCALE GENOMIC DNA]</scope>
    <source>
        <strain evidence="2 3">Spb1</strain>
    </source>
</reference>
<dbReference type="EMBL" id="CP036299">
    <property type="protein sequence ID" value="QDV30840.1"/>
    <property type="molecule type" value="Genomic_DNA"/>
</dbReference>
<keyword evidence="3" id="KW-1185">Reference proteome</keyword>
<proteinExistence type="predicted"/>
<evidence type="ECO:0000313" key="3">
    <source>
        <dbReference type="Proteomes" id="UP000315349"/>
    </source>
</evidence>
<keyword evidence="1" id="KW-0732">Signal</keyword>
<feature type="chain" id="PRO_5021824629" description="TIGR03067 domain-containing protein" evidence="1">
    <location>
        <begin position="25"/>
        <end position="154"/>
    </location>
</feature>
<dbReference type="AlphaFoldDB" id="A0A518GQG7"/>
<evidence type="ECO:0000256" key="1">
    <source>
        <dbReference type="SAM" id="SignalP"/>
    </source>
</evidence>
<dbReference type="NCBIfam" id="TIGR03067">
    <property type="entry name" value="Planc_TIGR03067"/>
    <property type="match status" value="1"/>
</dbReference>
<organism evidence="2 3">
    <name type="scientific">Planctopirus ephydatiae</name>
    <dbReference type="NCBI Taxonomy" id="2528019"/>
    <lineage>
        <taxon>Bacteria</taxon>
        <taxon>Pseudomonadati</taxon>
        <taxon>Planctomycetota</taxon>
        <taxon>Planctomycetia</taxon>
        <taxon>Planctomycetales</taxon>
        <taxon>Planctomycetaceae</taxon>
        <taxon>Planctopirus</taxon>
    </lineage>
</organism>
<evidence type="ECO:0008006" key="4">
    <source>
        <dbReference type="Google" id="ProtNLM"/>
    </source>
</evidence>
<dbReference type="Proteomes" id="UP000315349">
    <property type="component" value="Chromosome"/>
</dbReference>
<dbReference type="InterPro" id="IPR017504">
    <property type="entry name" value="CHP03067_Planctomycetes"/>
</dbReference>
<accession>A0A518GQG7</accession>
<protein>
    <recommendedName>
        <fullName evidence="4">TIGR03067 domain-containing protein</fullName>
    </recommendedName>
</protein>
<dbReference type="RefSeq" id="WP_186377571.1">
    <property type="nucleotide sequence ID" value="NZ_CP036299.1"/>
</dbReference>
<sequence precursor="true">MYSRFIAVAAQFAVVLLCFSFASAQDDQDQNVLLHKLEGSWILESIEMEGEKRQGDGLPTRFQGMEQTVKGDKMIVSRVDGMKFECRIAVRGKAEPYELDMIQKDRDGKTRTLKCIFKIVDEKLFLAEGKGERPTSFETSADVSTKVSSFTLKR</sequence>
<gene>
    <name evidence="2" type="ORF">Spb1_27750</name>
</gene>